<dbReference type="GO" id="GO:0006629">
    <property type="term" value="P:lipid metabolic process"/>
    <property type="evidence" value="ECO:0007669"/>
    <property type="project" value="InterPro"/>
</dbReference>
<dbReference type="EMBL" id="JANIEX010000187">
    <property type="protein sequence ID" value="KAJ3571394.1"/>
    <property type="molecule type" value="Genomic_DNA"/>
</dbReference>
<dbReference type="PROSITE" id="PS50007">
    <property type="entry name" value="PIPLC_X_DOMAIN"/>
    <property type="match status" value="1"/>
</dbReference>
<feature type="compositionally biased region" description="Low complexity" evidence="1">
    <location>
        <begin position="320"/>
        <end position="335"/>
    </location>
</feature>
<dbReference type="InterPro" id="IPR051057">
    <property type="entry name" value="PI-PLC_domain"/>
</dbReference>
<accession>A0AAD5VVV1</accession>
<comment type="caution">
    <text evidence="2">The sequence shown here is derived from an EMBL/GenBank/DDBJ whole genome shotgun (WGS) entry which is preliminary data.</text>
</comment>
<sequence>MRLSLTRQVLKYLPFIALPTVLPVAGAPGISGSDVGRRATVCNGFAELCQKSFGSVAFVGAHDSYAIGNPFSNPEGLATVTTQLNDGIRMLQMQAHNQNGEIRLCHTSCTLYDGGSLHDYLTTVSDWLNANPNEVLALLIVNIDNLPVAQYDSVFKAVGLDVHSFIPSSTPLPAGSWPTLGSMIDGGQRLVTFMDNGADASVSYILDEFTHVWETAFNVIDPTFDCNINRTSSNVDPSTTMYLINHFLDMEILGNPAPNLGQLNVTNSASGIGSLGAQVDTCVAQHSKPPNFLLVDFYDYGAGSVFEVAARINSVQYTPPSSLASPLPSGASPSSTAQTTSRPLNSNALSISGVFSLEGTLPLISGVIGAVVGPYLLFL</sequence>
<evidence type="ECO:0008006" key="4">
    <source>
        <dbReference type="Google" id="ProtNLM"/>
    </source>
</evidence>
<dbReference type="SUPFAM" id="SSF51695">
    <property type="entry name" value="PLC-like phosphodiesterases"/>
    <property type="match status" value="1"/>
</dbReference>
<keyword evidence="3" id="KW-1185">Reference proteome</keyword>
<dbReference type="PANTHER" id="PTHR13593:SF140">
    <property type="entry name" value="PLC-LIKE PHOSPHODIESTERASE"/>
    <property type="match status" value="1"/>
</dbReference>
<evidence type="ECO:0000313" key="2">
    <source>
        <dbReference type="EMBL" id="KAJ3571394.1"/>
    </source>
</evidence>
<organism evidence="2 3">
    <name type="scientific">Leucocoprinus birnbaumii</name>
    <dbReference type="NCBI Taxonomy" id="56174"/>
    <lineage>
        <taxon>Eukaryota</taxon>
        <taxon>Fungi</taxon>
        <taxon>Dikarya</taxon>
        <taxon>Basidiomycota</taxon>
        <taxon>Agaricomycotina</taxon>
        <taxon>Agaricomycetes</taxon>
        <taxon>Agaricomycetidae</taxon>
        <taxon>Agaricales</taxon>
        <taxon>Agaricineae</taxon>
        <taxon>Agaricaceae</taxon>
        <taxon>Leucocoprinus</taxon>
    </lineage>
</organism>
<dbReference type="Pfam" id="PF26146">
    <property type="entry name" value="PI-PLC_X"/>
    <property type="match status" value="1"/>
</dbReference>
<feature type="region of interest" description="Disordered" evidence="1">
    <location>
        <begin position="320"/>
        <end position="342"/>
    </location>
</feature>
<protein>
    <recommendedName>
        <fullName evidence="4">PLC-like phosphodiesterase</fullName>
    </recommendedName>
</protein>
<dbReference type="AlphaFoldDB" id="A0AAD5VVV1"/>
<dbReference type="Gene3D" id="3.20.20.190">
    <property type="entry name" value="Phosphatidylinositol (PI) phosphodiesterase"/>
    <property type="match status" value="1"/>
</dbReference>
<name>A0AAD5VVV1_9AGAR</name>
<proteinExistence type="predicted"/>
<dbReference type="Proteomes" id="UP001213000">
    <property type="component" value="Unassembled WGS sequence"/>
</dbReference>
<dbReference type="InterPro" id="IPR017946">
    <property type="entry name" value="PLC-like_Pdiesterase_TIM-brl"/>
</dbReference>
<reference evidence="2" key="1">
    <citation type="submission" date="2022-07" db="EMBL/GenBank/DDBJ databases">
        <title>Genome Sequence of Leucocoprinus birnbaumii.</title>
        <authorList>
            <person name="Buettner E."/>
        </authorList>
    </citation>
    <scope>NUCLEOTIDE SEQUENCE</scope>
    <source>
        <strain evidence="2">VT141</strain>
    </source>
</reference>
<dbReference type="PANTHER" id="PTHR13593">
    <property type="match status" value="1"/>
</dbReference>
<evidence type="ECO:0000256" key="1">
    <source>
        <dbReference type="SAM" id="MobiDB-lite"/>
    </source>
</evidence>
<dbReference type="GO" id="GO:0008081">
    <property type="term" value="F:phosphoric diester hydrolase activity"/>
    <property type="evidence" value="ECO:0007669"/>
    <property type="project" value="InterPro"/>
</dbReference>
<gene>
    <name evidence="2" type="ORF">NP233_g3774</name>
</gene>
<evidence type="ECO:0000313" key="3">
    <source>
        <dbReference type="Proteomes" id="UP001213000"/>
    </source>
</evidence>